<evidence type="ECO:0000256" key="3">
    <source>
        <dbReference type="ARBA" id="ARBA00022840"/>
    </source>
</evidence>
<evidence type="ECO:0000313" key="6">
    <source>
        <dbReference type="Proteomes" id="UP000178186"/>
    </source>
</evidence>
<sequence>MNLELQNMHVSVDGKEVVRGVSLCVPRGSVVALMGPNGSGKSSLVNAILGHPRYTITEGRVLLCGEDITHIPPHQKAKKGIFLSMQNPPTLAGITVSSFLRNAFSALTGCVLSVVPFQKMLEAEMEKLGMDTEMAGRHVNEGFSGGEKKRLEALQLILFKPNFALLDETDAGLDVDALRIVAETIKRVSAQMGILLITHYTRILEYLGPDEVHILQDGVITRSGGKELAEEIEKQGYKIL</sequence>
<dbReference type="AlphaFoldDB" id="A0A1G2GXJ0"/>
<keyword evidence="3" id="KW-0067">ATP-binding</keyword>
<dbReference type="GO" id="GO:0016887">
    <property type="term" value="F:ATP hydrolysis activity"/>
    <property type="evidence" value="ECO:0007669"/>
    <property type="project" value="InterPro"/>
</dbReference>
<dbReference type="PANTHER" id="PTHR43204">
    <property type="entry name" value="ABC TRANSPORTER I FAMILY MEMBER 6, CHLOROPLASTIC"/>
    <property type="match status" value="1"/>
</dbReference>
<proteinExistence type="inferred from homology"/>
<dbReference type="Pfam" id="PF00005">
    <property type="entry name" value="ABC_tran"/>
    <property type="match status" value="1"/>
</dbReference>
<evidence type="ECO:0000259" key="4">
    <source>
        <dbReference type="PROSITE" id="PS50893"/>
    </source>
</evidence>
<evidence type="ECO:0000256" key="2">
    <source>
        <dbReference type="ARBA" id="ARBA00022741"/>
    </source>
</evidence>
<dbReference type="InterPro" id="IPR027417">
    <property type="entry name" value="P-loop_NTPase"/>
</dbReference>
<evidence type="ECO:0000313" key="5">
    <source>
        <dbReference type="EMBL" id="OGZ54859.1"/>
    </source>
</evidence>
<name>A0A1G2GXJ0_9BACT</name>
<dbReference type="STRING" id="1802128.A3H64_00310"/>
<dbReference type="InterPro" id="IPR003439">
    <property type="entry name" value="ABC_transporter-like_ATP-bd"/>
</dbReference>
<dbReference type="GO" id="GO:0005524">
    <property type="term" value="F:ATP binding"/>
    <property type="evidence" value="ECO:0007669"/>
    <property type="project" value="UniProtKB-KW"/>
</dbReference>
<dbReference type="PROSITE" id="PS50893">
    <property type="entry name" value="ABC_TRANSPORTER_2"/>
    <property type="match status" value="1"/>
</dbReference>
<feature type="domain" description="ABC transporter" evidence="4">
    <location>
        <begin position="3"/>
        <end position="240"/>
    </location>
</feature>
<reference evidence="5 6" key="1">
    <citation type="journal article" date="2016" name="Nat. Commun.">
        <title>Thousands of microbial genomes shed light on interconnected biogeochemical processes in an aquifer system.</title>
        <authorList>
            <person name="Anantharaman K."/>
            <person name="Brown C.T."/>
            <person name="Hug L.A."/>
            <person name="Sharon I."/>
            <person name="Castelle C.J."/>
            <person name="Probst A.J."/>
            <person name="Thomas B.C."/>
            <person name="Singh A."/>
            <person name="Wilkins M.J."/>
            <person name="Karaoz U."/>
            <person name="Brodie E.L."/>
            <person name="Williams K.H."/>
            <person name="Hubbard S.S."/>
            <person name="Banfield J.F."/>
        </authorList>
    </citation>
    <scope>NUCLEOTIDE SEQUENCE [LARGE SCALE GENOMIC DNA]</scope>
</reference>
<dbReference type="NCBIfam" id="TIGR01978">
    <property type="entry name" value="sufC"/>
    <property type="match status" value="1"/>
</dbReference>
<dbReference type="Proteomes" id="UP000178186">
    <property type="component" value="Unassembled WGS sequence"/>
</dbReference>
<gene>
    <name evidence="5" type="ORF">A3H64_00310</name>
</gene>
<dbReference type="Gene3D" id="3.40.50.300">
    <property type="entry name" value="P-loop containing nucleotide triphosphate hydrolases"/>
    <property type="match status" value="1"/>
</dbReference>
<dbReference type="InterPro" id="IPR003593">
    <property type="entry name" value="AAA+_ATPase"/>
</dbReference>
<protein>
    <submittedName>
        <fullName evidence="5">Fe-S cluster assembly ATPase SufC</fullName>
    </submittedName>
</protein>
<comment type="similarity">
    <text evidence="1">Belongs to the ABC transporter superfamily. Ycf16 family.</text>
</comment>
<dbReference type="EMBL" id="MHNY01000037">
    <property type="protein sequence ID" value="OGZ54859.1"/>
    <property type="molecule type" value="Genomic_DNA"/>
</dbReference>
<dbReference type="SMART" id="SM00382">
    <property type="entry name" value="AAA"/>
    <property type="match status" value="1"/>
</dbReference>
<evidence type="ECO:0000256" key="1">
    <source>
        <dbReference type="ARBA" id="ARBA00006216"/>
    </source>
</evidence>
<accession>A0A1G2GXJ0</accession>
<keyword evidence="2" id="KW-0547">Nucleotide-binding</keyword>
<dbReference type="PANTHER" id="PTHR43204:SF1">
    <property type="entry name" value="ABC TRANSPORTER I FAMILY MEMBER 6, CHLOROPLASTIC"/>
    <property type="match status" value="1"/>
</dbReference>
<dbReference type="SUPFAM" id="SSF52540">
    <property type="entry name" value="P-loop containing nucleoside triphosphate hydrolases"/>
    <property type="match status" value="1"/>
</dbReference>
<dbReference type="CDD" id="cd03217">
    <property type="entry name" value="ABC_FeS_Assembly"/>
    <property type="match status" value="1"/>
</dbReference>
<comment type="caution">
    <text evidence="5">The sequence shown here is derived from an EMBL/GenBank/DDBJ whole genome shotgun (WGS) entry which is preliminary data.</text>
</comment>
<dbReference type="InterPro" id="IPR010230">
    <property type="entry name" value="FeS-cluster_ATPase_SufC"/>
</dbReference>
<organism evidence="5 6">
    <name type="scientific">Candidatus Ryanbacteria bacterium RIFCSPLOWO2_02_FULL_45_11c</name>
    <dbReference type="NCBI Taxonomy" id="1802128"/>
    <lineage>
        <taxon>Bacteria</taxon>
        <taxon>Candidatus Ryaniibacteriota</taxon>
    </lineage>
</organism>